<keyword evidence="3" id="KW-0238">DNA-binding</keyword>
<dbReference type="OrthoDB" id="234496at2"/>
<dbReference type="SMART" id="SM00354">
    <property type="entry name" value="HTH_LACI"/>
    <property type="match status" value="1"/>
</dbReference>
<dbReference type="Gene3D" id="1.10.260.40">
    <property type="entry name" value="lambda repressor-like DNA-binding domains"/>
    <property type="match status" value="1"/>
</dbReference>
<evidence type="ECO:0000256" key="2">
    <source>
        <dbReference type="ARBA" id="ARBA00023015"/>
    </source>
</evidence>
<evidence type="ECO:0000313" key="6">
    <source>
        <dbReference type="EMBL" id="SPF28693.1"/>
    </source>
</evidence>
<feature type="domain" description="HTH lacI-type" evidence="5">
    <location>
        <begin position="6"/>
        <end position="60"/>
    </location>
</feature>
<dbReference type="Gene3D" id="3.40.50.2300">
    <property type="match status" value="2"/>
</dbReference>
<evidence type="ECO:0000313" key="7">
    <source>
        <dbReference type="Proteomes" id="UP000244932"/>
    </source>
</evidence>
<evidence type="ECO:0000256" key="1">
    <source>
        <dbReference type="ARBA" id="ARBA00022491"/>
    </source>
</evidence>
<keyword evidence="2" id="KW-0805">Transcription regulation</keyword>
<keyword evidence="1" id="KW-0678">Repressor</keyword>
<dbReference type="SUPFAM" id="SSF53822">
    <property type="entry name" value="Periplasmic binding protein-like I"/>
    <property type="match status" value="1"/>
</dbReference>
<dbReference type="PROSITE" id="PS50932">
    <property type="entry name" value="HTH_LACI_2"/>
    <property type="match status" value="1"/>
</dbReference>
<sequence>MSEKVATAQDVARAAGVSTATVSRALSHPMKVSEATRARVAHAVQQTGYRVNRTARNLRTRRADSVLVLLPDLANPFFSGILEGIAQHLSTRGISMLVAGTRQMKNNGERLIDYFDDGRVDGLINLDGALGEETLKTLSNSPHGERIIYACEWTEDQAFPCVRTENFEGAAMAVRHFHELGHRAIGHVMGPADNVLTHARRDGVIAELSRLGLTAPDYWIIPGDFSLEAGVAAARAWLGMEERPTALFCASDIIAFGLISELTKRGFSVPKDVAVIGFDDIELAAHFIPPLTTIRQDRYEIGIAAARLLTDRLSPSVEDQPKLVTLPVSLVSRESC</sequence>
<dbReference type="InterPro" id="IPR000843">
    <property type="entry name" value="HTH_LacI"/>
</dbReference>
<accession>A0A2R8A8Z3</accession>
<dbReference type="PANTHER" id="PTHR30146:SF151">
    <property type="entry name" value="HTH-TYPE TRANSCRIPTIONAL REPRESSOR CYTR"/>
    <property type="match status" value="1"/>
</dbReference>
<dbReference type="EMBL" id="OMKW01000001">
    <property type="protein sequence ID" value="SPF28693.1"/>
    <property type="molecule type" value="Genomic_DNA"/>
</dbReference>
<dbReference type="Proteomes" id="UP000244932">
    <property type="component" value="Unassembled WGS sequence"/>
</dbReference>
<evidence type="ECO:0000259" key="5">
    <source>
        <dbReference type="PROSITE" id="PS50932"/>
    </source>
</evidence>
<dbReference type="SUPFAM" id="SSF47413">
    <property type="entry name" value="lambda repressor-like DNA-binding domains"/>
    <property type="match status" value="1"/>
</dbReference>
<dbReference type="RefSeq" id="WP_108781374.1">
    <property type="nucleotide sequence ID" value="NZ_OMKW01000001.1"/>
</dbReference>
<evidence type="ECO:0000256" key="4">
    <source>
        <dbReference type="ARBA" id="ARBA00023163"/>
    </source>
</evidence>
<dbReference type="Pfam" id="PF13377">
    <property type="entry name" value="Peripla_BP_3"/>
    <property type="match status" value="1"/>
</dbReference>
<dbReference type="InterPro" id="IPR046335">
    <property type="entry name" value="LacI/GalR-like_sensor"/>
</dbReference>
<dbReference type="CDD" id="cd01392">
    <property type="entry name" value="HTH_LacI"/>
    <property type="match status" value="1"/>
</dbReference>
<proteinExistence type="predicted"/>
<dbReference type="GO" id="GO:0000976">
    <property type="term" value="F:transcription cis-regulatory region binding"/>
    <property type="evidence" value="ECO:0007669"/>
    <property type="project" value="TreeGrafter"/>
</dbReference>
<keyword evidence="4" id="KW-0804">Transcription</keyword>
<dbReference type="Pfam" id="PF00356">
    <property type="entry name" value="LacI"/>
    <property type="match status" value="1"/>
</dbReference>
<dbReference type="CDD" id="cd06284">
    <property type="entry name" value="PBP1_LacI-like"/>
    <property type="match status" value="1"/>
</dbReference>
<dbReference type="InterPro" id="IPR028082">
    <property type="entry name" value="Peripla_BP_I"/>
</dbReference>
<protein>
    <submittedName>
        <fullName evidence="6">HTH-type transcriptional repressor CytR</fullName>
    </submittedName>
</protein>
<dbReference type="AlphaFoldDB" id="A0A2R8A8Z3"/>
<evidence type="ECO:0000256" key="3">
    <source>
        <dbReference type="ARBA" id="ARBA00023125"/>
    </source>
</evidence>
<dbReference type="GO" id="GO:0003700">
    <property type="term" value="F:DNA-binding transcription factor activity"/>
    <property type="evidence" value="ECO:0007669"/>
    <property type="project" value="TreeGrafter"/>
</dbReference>
<reference evidence="6 7" key="1">
    <citation type="submission" date="2018-03" db="EMBL/GenBank/DDBJ databases">
        <authorList>
            <person name="Keele B.F."/>
        </authorList>
    </citation>
    <scope>NUCLEOTIDE SEQUENCE [LARGE SCALE GENOMIC DNA]</scope>
    <source>
        <strain evidence="6 7">CeCT 8812</strain>
    </source>
</reference>
<name>A0A2R8A8Z3_9RHOB</name>
<gene>
    <name evidence="6" type="primary">cytR_1</name>
    <name evidence="6" type="ORF">POI8812_00996</name>
</gene>
<dbReference type="InterPro" id="IPR010982">
    <property type="entry name" value="Lambda_DNA-bd_dom_sf"/>
</dbReference>
<organism evidence="6 7">
    <name type="scientific">Pontivivens insulae</name>
    <dbReference type="NCBI Taxonomy" id="1639689"/>
    <lineage>
        <taxon>Bacteria</taxon>
        <taxon>Pseudomonadati</taxon>
        <taxon>Pseudomonadota</taxon>
        <taxon>Alphaproteobacteria</taxon>
        <taxon>Rhodobacterales</taxon>
        <taxon>Paracoccaceae</taxon>
        <taxon>Pontivivens</taxon>
    </lineage>
</organism>
<keyword evidence="7" id="KW-1185">Reference proteome</keyword>
<dbReference type="PANTHER" id="PTHR30146">
    <property type="entry name" value="LACI-RELATED TRANSCRIPTIONAL REPRESSOR"/>
    <property type="match status" value="1"/>
</dbReference>